<dbReference type="Proteomes" id="UP001139157">
    <property type="component" value="Unassembled WGS sequence"/>
</dbReference>
<comment type="caution">
    <text evidence="2">The sequence shown here is derived from an EMBL/GenBank/DDBJ whole genome shotgun (WGS) entry which is preliminary data.</text>
</comment>
<organism evidence="2 3">
    <name type="scientific">Nocardia pulmonis</name>
    <dbReference type="NCBI Taxonomy" id="2951408"/>
    <lineage>
        <taxon>Bacteria</taxon>
        <taxon>Bacillati</taxon>
        <taxon>Actinomycetota</taxon>
        <taxon>Actinomycetes</taxon>
        <taxon>Mycobacteriales</taxon>
        <taxon>Nocardiaceae</taxon>
        <taxon>Nocardia</taxon>
    </lineage>
</organism>
<keyword evidence="3" id="KW-1185">Reference proteome</keyword>
<protein>
    <submittedName>
        <fullName evidence="2">ImmA/IrrE family metallo-endopeptidase</fullName>
    </submittedName>
</protein>
<name>A0A9X2EGQ7_9NOCA</name>
<gene>
    <name evidence="2" type="ORF">NDR86_33560</name>
</gene>
<feature type="domain" description="IrrE N-terminal-like" evidence="1">
    <location>
        <begin position="33"/>
        <end position="88"/>
    </location>
</feature>
<accession>A0A9X2EGQ7</accession>
<evidence type="ECO:0000259" key="1">
    <source>
        <dbReference type="Pfam" id="PF06114"/>
    </source>
</evidence>
<proteinExistence type="predicted"/>
<evidence type="ECO:0000313" key="2">
    <source>
        <dbReference type="EMBL" id="MCM6778428.1"/>
    </source>
</evidence>
<evidence type="ECO:0000313" key="3">
    <source>
        <dbReference type="Proteomes" id="UP001139157"/>
    </source>
</evidence>
<dbReference type="AlphaFoldDB" id="A0A9X2EGQ7"/>
<dbReference type="RefSeq" id="WP_251917939.1">
    <property type="nucleotide sequence ID" value="NZ_JAMRXG010000022.1"/>
</dbReference>
<dbReference type="EMBL" id="JAMRXG010000022">
    <property type="protein sequence ID" value="MCM6778428.1"/>
    <property type="molecule type" value="Genomic_DNA"/>
</dbReference>
<dbReference type="Gene3D" id="1.10.10.2910">
    <property type="match status" value="1"/>
</dbReference>
<dbReference type="Pfam" id="PF06114">
    <property type="entry name" value="Peptidase_M78"/>
    <property type="match status" value="1"/>
</dbReference>
<dbReference type="InterPro" id="IPR010359">
    <property type="entry name" value="IrrE_HExxH"/>
</dbReference>
<reference evidence="2" key="1">
    <citation type="submission" date="2022-06" db="EMBL/GenBank/DDBJ databases">
        <title>Novel species in genus nocardia.</title>
        <authorList>
            <person name="Li F."/>
        </authorList>
    </citation>
    <scope>NUCLEOTIDE SEQUENCE</scope>
    <source>
        <strain evidence="2">CDC141</strain>
    </source>
</reference>
<sequence length="158" mass="17504">MSRCRARIDALELDEVDVMSVKARLEQRTGRTIHLVPTPLAFNQTSGLCLSSATEDFIVYNGTVSRTYRDHIIAHELGHLLAGHNGSSGATTEHLFPDLVIDKAHFRVDGYSDPQEIEAEVLASLIQTRSRNRFPANTTMLLGVLETAFGLRRSPRSS</sequence>